<comment type="caution">
    <text evidence="2">The sequence shown here is derived from an EMBL/GenBank/DDBJ whole genome shotgun (WGS) entry which is preliminary data.</text>
</comment>
<keyword evidence="1" id="KW-1133">Transmembrane helix</keyword>
<gene>
    <name evidence="2" type="ORF">Alo02nite_73680</name>
</gene>
<protein>
    <submittedName>
        <fullName evidence="2">Membrane protein</fullName>
    </submittedName>
</protein>
<reference evidence="2 3" key="1">
    <citation type="submission" date="2021-01" db="EMBL/GenBank/DDBJ databases">
        <title>Whole genome shotgun sequence of Actinoplanes lobatus NBRC 12513.</title>
        <authorList>
            <person name="Komaki H."/>
            <person name="Tamura T."/>
        </authorList>
    </citation>
    <scope>NUCLEOTIDE SEQUENCE [LARGE SCALE GENOMIC DNA]</scope>
    <source>
        <strain evidence="2 3">NBRC 12513</strain>
    </source>
</reference>
<dbReference type="Proteomes" id="UP000631312">
    <property type="component" value="Unassembled WGS sequence"/>
</dbReference>
<name>A0ABQ4AU46_9ACTN</name>
<evidence type="ECO:0000256" key="1">
    <source>
        <dbReference type="SAM" id="Phobius"/>
    </source>
</evidence>
<dbReference type="Pfam" id="PF06897">
    <property type="entry name" value="DUF1269"/>
    <property type="match status" value="1"/>
</dbReference>
<evidence type="ECO:0000313" key="2">
    <source>
        <dbReference type="EMBL" id="GIE44470.1"/>
    </source>
</evidence>
<evidence type="ECO:0000313" key="3">
    <source>
        <dbReference type="Proteomes" id="UP000631312"/>
    </source>
</evidence>
<keyword evidence="1" id="KW-0812">Transmembrane</keyword>
<sequence length="161" mass="16994">MSDLIIIGYDDHDTAKRCYAQVIELQKDRIVDLTGLAVVTVDSDGESHVDTPTRVVSGSAAGGALWGALFGLLFLVPVAGVVLGGALGALFGVLGKVGIDRSFRDRVQSLLGPGKAAVVIMSGQRTEDKFIDALKPFGGQVLKTSLSHEQEKELADELDTE</sequence>
<feature type="transmembrane region" description="Helical" evidence="1">
    <location>
        <begin position="64"/>
        <end position="94"/>
    </location>
</feature>
<proteinExistence type="predicted"/>
<keyword evidence="3" id="KW-1185">Reference proteome</keyword>
<organism evidence="2 3">
    <name type="scientific">Actinoplanes lobatus</name>
    <dbReference type="NCBI Taxonomy" id="113568"/>
    <lineage>
        <taxon>Bacteria</taxon>
        <taxon>Bacillati</taxon>
        <taxon>Actinomycetota</taxon>
        <taxon>Actinomycetes</taxon>
        <taxon>Micromonosporales</taxon>
        <taxon>Micromonosporaceae</taxon>
        <taxon>Actinoplanes</taxon>
    </lineage>
</organism>
<dbReference type="EMBL" id="BOMP01000129">
    <property type="protein sequence ID" value="GIE44470.1"/>
    <property type="molecule type" value="Genomic_DNA"/>
</dbReference>
<dbReference type="RefSeq" id="WP_188127422.1">
    <property type="nucleotide sequence ID" value="NZ_BOMP01000129.1"/>
</dbReference>
<keyword evidence="1" id="KW-0472">Membrane</keyword>
<accession>A0ABQ4AU46</accession>
<dbReference type="InterPro" id="IPR009200">
    <property type="entry name" value="DUF1269_membrane"/>
</dbReference>